<dbReference type="EC" id="5.2.1.8" evidence="3 11"/>
<feature type="region of interest" description="Disordered" evidence="13">
    <location>
        <begin position="446"/>
        <end position="507"/>
    </location>
</feature>
<dbReference type="Gene3D" id="1.10.3120.10">
    <property type="entry name" value="Trigger factor, C-terminal domain"/>
    <property type="match status" value="1"/>
</dbReference>
<dbReference type="HAMAP" id="MF_00303">
    <property type="entry name" value="Trigger_factor_Tig"/>
    <property type="match status" value="1"/>
</dbReference>
<dbReference type="PATRIC" id="fig|872965.6.peg.2444"/>
<protein>
    <recommendedName>
        <fullName evidence="4 11">Trigger factor</fullName>
        <shortName evidence="11">TF</shortName>
        <ecNumber evidence="3 11">5.2.1.8</ecNumber>
    </recommendedName>
    <alternativeName>
        <fullName evidence="10 11">PPIase</fullName>
    </alternativeName>
</protein>
<dbReference type="EMBL" id="LGKN01000009">
    <property type="protein sequence ID" value="KPL86414.1"/>
    <property type="molecule type" value="Genomic_DNA"/>
</dbReference>
<evidence type="ECO:0000313" key="19">
    <source>
        <dbReference type="Proteomes" id="UP000050502"/>
    </source>
</evidence>
<evidence type="ECO:0000256" key="6">
    <source>
        <dbReference type="ARBA" id="ARBA00023110"/>
    </source>
</evidence>
<feature type="compositionally biased region" description="Basic and acidic residues" evidence="13">
    <location>
        <begin position="449"/>
        <end position="463"/>
    </location>
</feature>
<evidence type="ECO:0000256" key="4">
    <source>
        <dbReference type="ARBA" id="ARBA00016902"/>
    </source>
</evidence>
<evidence type="ECO:0000256" key="12">
    <source>
        <dbReference type="SAM" id="Coils"/>
    </source>
</evidence>
<evidence type="ECO:0000259" key="14">
    <source>
        <dbReference type="Pfam" id="PF05697"/>
    </source>
</evidence>
<dbReference type="PANTHER" id="PTHR30560">
    <property type="entry name" value="TRIGGER FACTOR CHAPERONE AND PEPTIDYL-PROLYL CIS/TRANS ISOMERASE"/>
    <property type="match status" value="1"/>
</dbReference>
<evidence type="ECO:0000256" key="2">
    <source>
        <dbReference type="ARBA" id="ARBA00005464"/>
    </source>
</evidence>
<comment type="domain">
    <text evidence="11">Consists of 3 domains; the N-terminus binds the ribosome, the middle domain has PPIase activity, while the C-terminus has intrinsic chaperone activity on its own.</text>
</comment>
<evidence type="ECO:0000259" key="15">
    <source>
        <dbReference type="Pfam" id="PF05698"/>
    </source>
</evidence>
<reference evidence="17 19" key="2">
    <citation type="submission" date="2015-07" db="EMBL/GenBank/DDBJ databases">
        <title>Whole genome sequence of Ardenticatena maritima DSM 23922.</title>
        <authorList>
            <person name="Hemp J."/>
            <person name="Ward L.M."/>
            <person name="Pace L.A."/>
            <person name="Fischer W.W."/>
        </authorList>
    </citation>
    <scope>NUCLEOTIDE SEQUENCE [LARGE SCALE GENOMIC DNA]</scope>
    <source>
        <strain evidence="17 19">110S</strain>
    </source>
</reference>
<reference evidence="18" key="3">
    <citation type="submission" date="2015-08" db="EMBL/GenBank/DDBJ databases">
        <title>Draft Genome Sequence of a Heterotrophic Facultative Anaerobic Bacterium Ardenticatena maritima Strain 110S.</title>
        <authorList>
            <person name="Kawaichi S."/>
            <person name="Yoshida T."/>
            <person name="Sako Y."/>
            <person name="Nakamura R."/>
        </authorList>
    </citation>
    <scope>NUCLEOTIDE SEQUENCE [LARGE SCALE GENOMIC DNA]</scope>
    <source>
        <strain evidence="18">110S</strain>
    </source>
</reference>
<evidence type="ECO:0000256" key="1">
    <source>
        <dbReference type="ARBA" id="ARBA00000971"/>
    </source>
</evidence>
<keyword evidence="8 11" id="KW-0413">Isomerase</keyword>
<feature type="domain" description="Trigger factor ribosome-binding bacterial" evidence="14">
    <location>
        <begin position="1"/>
        <end position="144"/>
    </location>
</feature>
<feature type="coiled-coil region" evidence="12">
    <location>
        <begin position="123"/>
        <end position="150"/>
    </location>
</feature>
<evidence type="ECO:0000313" key="17">
    <source>
        <dbReference type="EMBL" id="KPL86414.1"/>
    </source>
</evidence>
<dbReference type="SUPFAM" id="SSF109998">
    <property type="entry name" value="Triger factor/SurA peptide-binding domain-like"/>
    <property type="match status" value="1"/>
</dbReference>
<dbReference type="InterPro" id="IPR008880">
    <property type="entry name" value="Trigger_fac_C"/>
</dbReference>
<dbReference type="GO" id="GO:0003755">
    <property type="term" value="F:peptidyl-prolyl cis-trans isomerase activity"/>
    <property type="evidence" value="ECO:0007669"/>
    <property type="project" value="UniProtKB-UniRule"/>
</dbReference>
<sequence length="507" mass="57313">MNIERKDLENAQVELTITVDEKRVEEAKKAAARKLAREVKIPGFRPGKAPYHIVVQRVGEAAVLEEALETLVPKVVEEAIEQEGIEPWSYRYIDLNVESLSPLTIKAIVPLPPKVELGDLSSIEIEQEDIEVTEDEINAVLENLREQRAMLMPTTGPAEYGDVATIDLVGTLVSGETVLELKGHEVELQPMFEEEEETSEIAVAGEEEKPQPKPDIMRELKGMVLNQTKEFTLTYPEDWPDDRIAGRTVMYKATLLDLKRRVLPELDDELAQAVGDFETIEDLRNQVRENLYEEARQAARSRLVEQVLDKVAEVSTIVYPPAMVEAVIDSRLHELEHQLQVYGLNLEQYLQLLNKTLDDLREEYREAAEKDLRRELVLYEYAKERNIEIEQDEYQKEASMALTNLLQSGADPSVLQDENLAREIARGLYQRKALNKLVAEVTGQPEEPLFPKELEEAWARAEAEEAEGGEETEADEETANEADAENEAAEQPEAEASEDETPAESDA</sequence>
<dbReference type="GO" id="GO:0005737">
    <property type="term" value="C:cytoplasm"/>
    <property type="evidence" value="ECO:0007669"/>
    <property type="project" value="UniProtKB-SubCell"/>
</dbReference>
<dbReference type="PANTHER" id="PTHR30560:SF3">
    <property type="entry name" value="TRIGGER FACTOR-LIKE PROTEIN TIG, CHLOROPLASTIC"/>
    <property type="match status" value="1"/>
</dbReference>
<evidence type="ECO:0000256" key="13">
    <source>
        <dbReference type="SAM" id="MobiDB-lite"/>
    </source>
</evidence>
<keyword evidence="9 11" id="KW-0131">Cell cycle</keyword>
<evidence type="ECO:0000256" key="8">
    <source>
        <dbReference type="ARBA" id="ARBA00023235"/>
    </source>
</evidence>
<comment type="function">
    <text evidence="11">Involved in protein export. Acts as a chaperone by maintaining the newly synthesized protein in an open conformation. Functions as a peptidyl-prolyl cis-trans isomerase.</text>
</comment>
<dbReference type="Proteomes" id="UP000050502">
    <property type="component" value="Unassembled WGS sequence"/>
</dbReference>
<dbReference type="FunCoup" id="A0A0M8K8S6">
    <property type="interactions" value="508"/>
</dbReference>
<feature type="coiled-coil region" evidence="12">
    <location>
        <begin position="343"/>
        <end position="370"/>
    </location>
</feature>
<dbReference type="RefSeq" id="WP_054493831.1">
    <property type="nucleotide sequence ID" value="NZ_BBZA01000225.1"/>
</dbReference>
<evidence type="ECO:0000256" key="10">
    <source>
        <dbReference type="ARBA" id="ARBA00029986"/>
    </source>
</evidence>
<dbReference type="InterPro" id="IPR008881">
    <property type="entry name" value="Trigger_fac_ribosome-bd_bac"/>
</dbReference>
<dbReference type="STRING" id="872965.SE16_14005"/>
<dbReference type="InterPro" id="IPR036611">
    <property type="entry name" value="Trigger_fac_ribosome-bd_sf"/>
</dbReference>
<comment type="catalytic activity">
    <reaction evidence="1 11">
        <text>[protein]-peptidylproline (omega=180) = [protein]-peptidylproline (omega=0)</text>
        <dbReference type="Rhea" id="RHEA:16237"/>
        <dbReference type="Rhea" id="RHEA-COMP:10747"/>
        <dbReference type="Rhea" id="RHEA-COMP:10748"/>
        <dbReference type="ChEBI" id="CHEBI:83833"/>
        <dbReference type="ChEBI" id="CHEBI:83834"/>
        <dbReference type="EC" id="5.2.1.8"/>
    </reaction>
</comment>
<organism evidence="16 18">
    <name type="scientific">Ardenticatena maritima</name>
    <dbReference type="NCBI Taxonomy" id="872965"/>
    <lineage>
        <taxon>Bacteria</taxon>
        <taxon>Bacillati</taxon>
        <taxon>Chloroflexota</taxon>
        <taxon>Ardenticatenia</taxon>
        <taxon>Ardenticatenales</taxon>
        <taxon>Ardenticatenaceae</taxon>
        <taxon>Ardenticatena</taxon>
    </lineage>
</organism>
<dbReference type="GO" id="GO:0043335">
    <property type="term" value="P:protein unfolding"/>
    <property type="evidence" value="ECO:0007669"/>
    <property type="project" value="TreeGrafter"/>
</dbReference>
<accession>A0A0M8K8S6</accession>
<dbReference type="GO" id="GO:0051301">
    <property type="term" value="P:cell division"/>
    <property type="evidence" value="ECO:0007669"/>
    <property type="project" value="UniProtKB-KW"/>
</dbReference>
<dbReference type="AlphaFoldDB" id="A0A0M8K8S6"/>
<dbReference type="InterPro" id="IPR005215">
    <property type="entry name" value="Trig_fac"/>
</dbReference>
<evidence type="ECO:0000256" key="7">
    <source>
        <dbReference type="ARBA" id="ARBA00023186"/>
    </source>
</evidence>
<evidence type="ECO:0000256" key="3">
    <source>
        <dbReference type="ARBA" id="ARBA00013194"/>
    </source>
</evidence>
<comment type="subcellular location">
    <subcellularLocation>
        <location evidence="11">Cytoplasm</location>
    </subcellularLocation>
    <text evidence="11">About half TF is bound to the ribosome near the polypeptide exit tunnel while the other half is free in the cytoplasm.</text>
</comment>
<keyword evidence="12" id="KW-0175">Coiled coil</keyword>
<dbReference type="OrthoDB" id="9767721at2"/>
<dbReference type="GO" id="GO:0044183">
    <property type="term" value="F:protein folding chaperone"/>
    <property type="evidence" value="ECO:0007669"/>
    <property type="project" value="TreeGrafter"/>
</dbReference>
<keyword evidence="11" id="KW-0963">Cytoplasm</keyword>
<dbReference type="Pfam" id="PF05697">
    <property type="entry name" value="Trigger_N"/>
    <property type="match status" value="1"/>
</dbReference>
<keyword evidence="6 11" id="KW-0697">Rotamase</keyword>
<dbReference type="SUPFAM" id="SSF102735">
    <property type="entry name" value="Trigger factor ribosome-binding domain"/>
    <property type="match status" value="1"/>
</dbReference>
<dbReference type="SUPFAM" id="SSF54534">
    <property type="entry name" value="FKBP-like"/>
    <property type="match status" value="1"/>
</dbReference>
<dbReference type="NCBIfam" id="TIGR00115">
    <property type="entry name" value="tig"/>
    <property type="match status" value="1"/>
</dbReference>
<evidence type="ECO:0000256" key="11">
    <source>
        <dbReference type="HAMAP-Rule" id="MF_00303"/>
    </source>
</evidence>
<dbReference type="Gene3D" id="3.30.70.1050">
    <property type="entry name" value="Trigger factor ribosome-binding domain"/>
    <property type="match status" value="1"/>
</dbReference>
<dbReference type="InterPro" id="IPR046357">
    <property type="entry name" value="PPIase_dom_sf"/>
</dbReference>
<dbReference type="Proteomes" id="UP000037784">
    <property type="component" value="Unassembled WGS sequence"/>
</dbReference>
<keyword evidence="7 11" id="KW-0143">Chaperone</keyword>
<comment type="caution">
    <text evidence="16">The sequence shown here is derived from an EMBL/GenBank/DDBJ whole genome shotgun (WGS) entry which is preliminary data.</text>
</comment>
<dbReference type="InterPro" id="IPR037041">
    <property type="entry name" value="Trigger_fac_C_sf"/>
</dbReference>
<evidence type="ECO:0000256" key="9">
    <source>
        <dbReference type="ARBA" id="ARBA00023306"/>
    </source>
</evidence>
<keyword evidence="18" id="KW-1185">Reference proteome</keyword>
<evidence type="ECO:0000313" key="18">
    <source>
        <dbReference type="Proteomes" id="UP000037784"/>
    </source>
</evidence>
<proteinExistence type="inferred from homology"/>
<dbReference type="GO" id="GO:0015031">
    <property type="term" value="P:protein transport"/>
    <property type="evidence" value="ECO:0007669"/>
    <property type="project" value="UniProtKB-UniRule"/>
</dbReference>
<gene>
    <name evidence="11 16" type="primary">tig</name>
    <name evidence="16" type="ORF">ARMA_2508</name>
    <name evidence="17" type="ORF">SE16_14005</name>
</gene>
<dbReference type="Gene3D" id="3.10.50.40">
    <property type="match status" value="1"/>
</dbReference>
<dbReference type="EMBL" id="BBZA01000225">
    <property type="protein sequence ID" value="GAP64085.1"/>
    <property type="molecule type" value="Genomic_DNA"/>
</dbReference>
<dbReference type="InParanoid" id="A0A0M8K8S6"/>
<dbReference type="InterPro" id="IPR027304">
    <property type="entry name" value="Trigger_fact/SurA_dom_sf"/>
</dbReference>
<name>A0A0M8K8S6_9CHLR</name>
<dbReference type="Pfam" id="PF05698">
    <property type="entry name" value="Trigger_C"/>
    <property type="match status" value="1"/>
</dbReference>
<keyword evidence="5 11" id="KW-0132">Cell division</keyword>
<comment type="similarity">
    <text evidence="2 11">Belongs to the FKBP-type PPIase family. Tig subfamily.</text>
</comment>
<dbReference type="GO" id="GO:0043022">
    <property type="term" value="F:ribosome binding"/>
    <property type="evidence" value="ECO:0007669"/>
    <property type="project" value="TreeGrafter"/>
</dbReference>
<feature type="domain" description="Trigger factor C-terminal" evidence="15">
    <location>
        <begin position="279"/>
        <end position="398"/>
    </location>
</feature>
<feature type="compositionally biased region" description="Acidic residues" evidence="13">
    <location>
        <begin position="464"/>
        <end position="507"/>
    </location>
</feature>
<evidence type="ECO:0000313" key="16">
    <source>
        <dbReference type="EMBL" id="GAP64085.1"/>
    </source>
</evidence>
<dbReference type="GO" id="GO:0051083">
    <property type="term" value="P:'de novo' cotranslational protein folding"/>
    <property type="evidence" value="ECO:0007669"/>
    <property type="project" value="TreeGrafter"/>
</dbReference>
<reference evidence="16 18" key="1">
    <citation type="journal article" date="2015" name="Genome Announc.">
        <title>Draft Genome Sequence of a Heterotrophic Facultative Anaerobic Thermophilic Bacterium, Ardenticatena maritima Strain 110ST.</title>
        <authorList>
            <person name="Kawaichi S."/>
            <person name="Yoshida T."/>
            <person name="Sako Y."/>
            <person name="Nakamura R."/>
        </authorList>
    </citation>
    <scope>NUCLEOTIDE SEQUENCE [LARGE SCALE GENOMIC DNA]</scope>
    <source>
        <strain evidence="16 18">110S</strain>
    </source>
</reference>
<evidence type="ECO:0000256" key="5">
    <source>
        <dbReference type="ARBA" id="ARBA00022618"/>
    </source>
</evidence>